<evidence type="ECO:0000256" key="3">
    <source>
        <dbReference type="ARBA" id="ARBA00022801"/>
    </source>
</evidence>
<evidence type="ECO:0000256" key="2">
    <source>
        <dbReference type="ARBA" id="ARBA00022729"/>
    </source>
</evidence>
<dbReference type="InterPro" id="IPR023296">
    <property type="entry name" value="Glyco_hydro_beta-prop_sf"/>
</dbReference>
<keyword evidence="8" id="KW-0119">Carbohydrate metabolism</keyword>
<evidence type="ECO:0000313" key="8">
    <source>
        <dbReference type="EMBL" id="EED13246.1"/>
    </source>
</evidence>
<dbReference type="GO" id="GO:0045493">
    <property type="term" value="P:xylan catabolic process"/>
    <property type="evidence" value="ECO:0007669"/>
    <property type="project" value="UniProtKB-KW"/>
</dbReference>
<protein>
    <submittedName>
        <fullName evidence="8">Endo xylanase, putative</fullName>
    </submittedName>
</protein>
<keyword evidence="8" id="KW-0624">Polysaccharide degradation</keyword>
<comment type="similarity">
    <text evidence="1 5">Belongs to the glycosyl hydrolase 43 family.</text>
</comment>
<keyword evidence="8" id="KW-0858">Xylan degradation</keyword>
<dbReference type="OMA" id="WEYLSHS"/>
<dbReference type="PANTHER" id="PTHR42812:SF15">
    <property type="entry name" value="HYDROLASE, PUTATIVE (AFU_ORTHOLOGUE AFUA_2G00930)-RELATED"/>
    <property type="match status" value="1"/>
</dbReference>
<sequence length="512" mass="56780">MMRALLGLNFAFLLSDVALAENFSQPIIWQDLADTDLIRVNDTYYYSGSNMHFSPGAEILRSYDLVNWDLQGGNVYNKGIYASSLRFHEATGTFYWIGCIQGTGKTYIYTAPNIEGPWTQTSIIQNYCYYDDGLLIDDDGTMYVSYGKWVANGTQAKIWVAELTSDLQNKQSQVVFNTTEEIGYVEGSRFYKINGTYYIWLTNPGVGNGQIMLKSSGGPFGPYDSWHRVLENNGQPVHGGSSPYQGAIVDTPEGKWWYIAFVNLWPGGRLPVLAPITWDWTGMPNVQFVNGDDWGSTYPYPLPQVPVTPISKLDRFSGPTLGPQYEWNHNPDDIKWSVKDGLHLETATITDDFFSAQNTLSHRILGPHSNATINVDYSSMIDGDRAGLVVFRYDAGWLGITKNGTVTTLQMVDYAIMNSTGGWHTTNTGSVVDSVEVHGGSIWLRTSCDISGSSGSAKFSYSTDGKSYIQLGHTHVMDNSQLFFVGARYGIFNFATKQLGGSVVVKSFEISA</sequence>
<feature type="domain" description="Beta-xylosidase C-terminal Concanavalin A-like" evidence="7">
    <location>
        <begin position="314"/>
        <end position="509"/>
    </location>
</feature>
<name>B8MQ99_TALSN</name>
<dbReference type="CDD" id="cd09001">
    <property type="entry name" value="GH43_FsAxh1-like"/>
    <property type="match status" value="1"/>
</dbReference>
<dbReference type="Pfam" id="PF04616">
    <property type="entry name" value="Glyco_hydro_43"/>
    <property type="match status" value="1"/>
</dbReference>
<evidence type="ECO:0000256" key="4">
    <source>
        <dbReference type="ARBA" id="ARBA00023295"/>
    </source>
</evidence>
<dbReference type="PANTHER" id="PTHR42812">
    <property type="entry name" value="BETA-XYLOSIDASE"/>
    <property type="match status" value="1"/>
</dbReference>
<keyword evidence="9" id="KW-1185">Reference proteome</keyword>
<dbReference type="HOGENOM" id="CLU_016508_1_1_1"/>
<dbReference type="GO" id="GO:0004553">
    <property type="term" value="F:hydrolase activity, hydrolyzing O-glycosyl compounds"/>
    <property type="evidence" value="ECO:0007669"/>
    <property type="project" value="InterPro"/>
</dbReference>
<dbReference type="InParanoid" id="B8MQ99"/>
<dbReference type="Gene3D" id="2.115.10.20">
    <property type="entry name" value="Glycosyl hydrolase domain, family 43"/>
    <property type="match status" value="1"/>
</dbReference>
<evidence type="ECO:0000313" key="9">
    <source>
        <dbReference type="Proteomes" id="UP000001745"/>
    </source>
</evidence>
<dbReference type="GeneID" id="8108873"/>
<dbReference type="AlphaFoldDB" id="B8MQ99"/>
<proteinExistence type="inferred from homology"/>
<feature type="chain" id="PRO_5002875418" evidence="6">
    <location>
        <begin position="21"/>
        <end position="512"/>
    </location>
</feature>
<feature type="signal peptide" evidence="6">
    <location>
        <begin position="1"/>
        <end position="20"/>
    </location>
</feature>
<keyword evidence="2 6" id="KW-0732">Signal</keyword>
<evidence type="ECO:0000256" key="1">
    <source>
        <dbReference type="ARBA" id="ARBA00009865"/>
    </source>
</evidence>
<dbReference type="EMBL" id="EQ962659">
    <property type="protein sequence ID" value="EED13246.1"/>
    <property type="molecule type" value="Genomic_DNA"/>
</dbReference>
<dbReference type="SUPFAM" id="SSF75005">
    <property type="entry name" value="Arabinanase/levansucrase/invertase"/>
    <property type="match status" value="1"/>
</dbReference>
<dbReference type="VEuPathDB" id="FungiDB:TSTA_057370"/>
<evidence type="ECO:0000256" key="5">
    <source>
        <dbReference type="RuleBase" id="RU361187"/>
    </source>
</evidence>
<keyword evidence="3 5" id="KW-0378">Hydrolase</keyword>
<dbReference type="Proteomes" id="UP000001745">
    <property type="component" value="Unassembled WGS sequence"/>
</dbReference>
<dbReference type="InterPro" id="IPR006710">
    <property type="entry name" value="Glyco_hydro_43"/>
</dbReference>
<organism evidence="8 9">
    <name type="scientific">Talaromyces stipitatus (strain ATCC 10500 / CBS 375.48 / QM 6759 / NRRL 1006)</name>
    <name type="common">Penicillium stipitatum</name>
    <dbReference type="NCBI Taxonomy" id="441959"/>
    <lineage>
        <taxon>Eukaryota</taxon>
        <taxon>Fungi</taxon>
        <taxon>Dikarya</taxon>
        <taxon>Ascomycota</taxon>
        <taxon>Pezizomycotina</taxon>
        <taxon>Eurotiomycetes</taxon>
        <taxon>Eurotiomycetidae</taxon>
        <taxon>Eurotiales</taxon>
        <taxon>Trichocomaceae</taxon>
        <taxon>Talaromyces</taxon>
        <taxon>Talaromyces sect. Talaromyces</taxon>
    </lineage>
</organism>
<dbReference type="STRING" id="441959.B8MQ99"/>
<dbReference type="InterPro" id="IPR013320">
    <property type="entry name" value="ConA-like_dom_sf"/>
</dbReference>
<dbReference type="Pfam" id="PF17851">
    <property type="entry name" value="GH43_C2"/>
    <property type="match status" value="1"/>
</dbReference>
<dbReference type="SUPFAM" id="SSF49899">
    <property type="entry name" value="Concanavalin A-like lectins/glucanases"/>
    <property type="match status" value="1"/>
</dbReference>
<dbReference type="Gene3D" id="2.60.120.200">
    <property type="match status" value="1"/>
</dbReference>
<dbReference type="PhylomeDB" id="B8MQ99"/>
<evidence type="ECO:0000259" key="7">
    <source>
        <dbReference type="Pfam" id="PF17851"/>
    </source>
</evidence>
<dbReference type="InterPro" id="IPR051795">
    <property type="entry name" value="Glycosyl_Hydrlase_43"/>
</dbReference>
<dbReference type="RefSeq" id="XP_002487357.1">
    <property type="nucleotide sequence ID" value="XM_002487312.1"/>
</dbReference>
<dbReference type="eggNOG" id="ENOG502QVC0">
    <property type="taxonomic scope" value="Eukaryota"/>
</dbReference>
<dbReference type="OrthoDB" id="2139957at2759"/>
<keyword evidence="4 5" id="KW-0326">Glycosidase</keyword>
<accession>B8MQ99</accession>
<gene>
    <name evidence="8" type="ORF">TSTA_057370</name>
</gene>
<evidence type="ECO:0000256" key="6">
    <source>
        <dbReference type="SAM" id="SignalP"/>
    </source>
</evidence>
<dbReference type="InterPro" id="IPR041542">
    <property type="entry name" value="GH43_C2"/>
</dbReference>
<reference evidence="9" key="1">
    <citation type="journal article" date="2015" name="Genome Announc.">
        <title>Genome sequence of the AIDS-associated pathogen Penicillium marneffei (ATCC18224) and its near taxonomic relative Talaromyces stipitatus (ATCC10500).</title>
        <authorList>
            <person name="Nierman W.C."/>
            <person name="Fedorova-Abrams N.D."/>
            <person name="Andrianopoulos A."/>
        </authorList>
    </citation>
    <scope>NUCLEOTIDE SEQUENCE [LARGE SCALE GENOMIC DNA]</scope>
    <source>
        <strain evidence="9">ATCC 10500 / CBS 375.48 / QM 6759 / NRRL 1006</strain>
    </source>
</reference>